<evidence type="ECO:0000256" key="10">
    <source>
        <dbReference type="SAM" id="MobiDB-lite"/>
    </source>
</evidence>
<keyword evidence="6" id="KW-0238">DNA-binding</keyword>
<dbReference type="EMBL" id="VXIV02003214">
    <property type="protein sequence ID" value="KAF6019742.1"/>
    <property type="molecule type" value="Genomic_DNA"/>
</dbReference>
<dbReference type="Proteomes" id="UP000593567">
    <property type="component" value="Unassembled WGS sequence"/>
</dbReference>
<dbReference type="InterPro" id="IPR000679">
    <property type="entry name" value="Znf_GATA"/>
</dbReference>
<dbReference type="CDD" id="cd00202">
    <property type="entry name" value="ZnF_GATA"/>
    <property type="match status" value="2"/>
</dbReference>
<keyword evidence="4" id="KW-0862">Zinc</keyword>
<evidence type="ECO:0000313" key="12">
    <source>
        <dbReference type="EMBL" id="KAF6019742.1"/>
    </source>
</evidence>
<feature type="compositionally biased region" description="Polar residues" evidence="10">
    <location>
        <begin position="436"/>
        <end position="446"/>
    </location>
</feature>
<evidence type="ECO:0000256" key="9">
    <source>
        <dbReference type="PROSITE-ProRule" id="PRU00094"/>
    </source>
</evidence>
<evidence type="ECO:0000256" key="8">
    <source>
        <dbReference type="ARBA" id="ARBA00023242"/>
    </source>
</evidence>
<dbReference type="SUPFAM" id="SSF57716">
    <property type="entry name" value="Glucocorticoid receptor-like (DNA-binding domain)"/>
    <property type="match status" value="2"/>
</dbReference>
<feature type="region of interest" description="Disordered" evidence="10">
    <location>
        <begin position="311"/>
        <end position="331"/>
    </location>
</feature>
<dbReference type="PRINTS" id="PR00619">
    <property type="entry name" value="GATAZNFINGER"/>
</dbReference>
<dbReference type="Gene3D" id="3.30.50.10">
    <property type="entry name" value="Erythroid Transcription Factor GATA-1, subunit A"/>
    <property type="match status" value="2"/>
</dbReference>
<dbReference type="PROSITE" id="PS50114">
    <property type="entry name" value="GATA_ZN_FINGER_2"/>
    <property type="match status" value="2"/>
</dbReference>
<feature type="domain" description="GATA-type" evidence="11">
    <location>
        <begin position="270"/>
        <end position="323"/>
    </location>
</feature>
<dbReference type="FunFam" id="3.30.50.10:FF:000032">
    <property type="entry name" value="Transcription factor GATA-3"/>
    <property type="match status" value="1"/>
</dbReference>
<evidence type="ECO:0000256" key="1">
    <source>
        <dbReference type="ARBA" id="ARBA00004123"/>
    </source>
</evidence>
<keyword evidence="13" id="KW-1185">Reference proteome</keyword>
<feature type="compositionally biased region" description="Low complexity" evidence="10">
    <location>
        <begin position="400"/>
        <end position="418"/>
    </location>
</feature>
<dbReference type="Pfam" id="PF00320">
    <property type="entry name" value="GATA"/>
    <property type="match status" value="2"/>
</dbReference>
<keyword evidence="3 9" id="KW-0863">Zinc-finger</keyword>
<feature type="domain" description="GATA-type" evidence="11">
    <location>
        <begin position="334"/>
        <end position="387"/>
    </location>
</feature>
<evidence type="ECO:0000256" key="7">
    <source>
        <dbReference type="ARBA" id="ARBA00023163"/>
    </source>
</evidence>
<evidence type="ECO:0000256" key="5">
    <source>
        <dbReference type="ARBA" id="ARBA00023015"/>
    </source>
</evidence>
<evidence type="ECO:0000256" key="3">
    <source>
        <dbReference type="ARBA" id="ARBA00022771"/>
    </source>
</evidence>
<keyword evidence="5" id="KW-0805">Transcription regulation</keyword>
<evidence type="ECO:0000256" key="4">
    <source>
        <dbReference type="ARBA" id="ARBA00022833"/>
    </source>
</evidence>
<dbReference type="InterPro" id="IPR039355">
    <property type="entry name" value="Transcription_factor_GATA"/>
</dbReference>
<dbReference type="OrthoDB" id="515401at2759"/>
<accession>A0A7J7J0N0</accession>
<keyword evidence="8" id="KW-0539">Nucleus</keyword>
<dbReference type="InterPro" id="IPR013088">
    <property type="entry name" value="Znf_NHR/GATA"/>
</dbReference>
<sequence>MWTETNSITLITASQLAYRYIKKMSEGKSSPLVVGSNRVEAIGTPNIAREDLENGTRATPSEATHATLAPAQPAHLAVGYGTSQNLTVPSQHETTAAPSYLGSRTDLPLTGPDVESFFSTLDARSVQPTINATQNSNSLINYEENLATLSNAHSGYSMANKAGQSQYYPSPTMDFYKSGGMFPASSTTPLLQHHYSVTANRAWDPSAYANPMGLGYSLPGAPMTQYPGYMLDPNAGSWTTGYPMSGFTNSTQEIRRHLDGVAEIAEEPYFGENRECVNCGAMHTPLWRRDTDGHYLCNACGLYQKMNGLNRPLQVKPAPPPTKKQTNSTAGLSRRTGLVCANCNTGTTTLWRRNNDGEPVCNACGLYYKLHNVNRPPSMKKDGIQTRKRKPKGSGGGGSSKSKSGGSNSNSNNNSSSSQLINPAQAAPQERGNILHSGSSYPTFNHSNSQSASQSLPSMKYLTGTGLSPHLAGTAAPSVHVSAPGAKEEYARYREYASMPFYSAMPSHIPMSLKVDPKPPIANGVKEETVPAVKD</sequence>
<dbReference type="PANTHER" id="PTHR10071">
    <property type="entry name" value="TRANSCRIPTION FACTOR GATA FAMILY MEMBER"/>
    <property type="match status" value="1"/>
</dbReference>
<dbReference type="SMART" id="SM00401">
    <property type="entry name" value="ZnF_GATA"/>
    <property type="match status" value="2"/>
</dbReference>
<evidence type="ECO:0000256" key="6">
    <source>
        <dbReference type="ARBA" id="ARBA00023125"/>
    </source>
</evidence>
<name>A0A7J7J0N0_BUGNE</name>
<protein>
    <recommendedName>
        <fullName evidence="11">GATA-type domain-containing protein</fullName>
    </recommendedName>
</protein>
<reference evidence="12" key="1">
    <citation type="submission" date="2020-06" db="EMBL/GenBank/DDBJ databases">
        <title>Draft genome of Bugula neritina, a colonial animal packing powerful symbionts and potential medicines.</title>
        <authorList>
            <person name="Rayko M."/>
        </authorList>
    </citation>
    <scope>NUCLEOTIDE SEQUENCE [LARGE SCALE GENOMIC DNA]</scope>
    <source>
        <strain evidence="12">Kwan_BN1</strain>
    </source>
</reference>
<evidence type="ECO:0000313" key="13">
    <source>
        <dbReference type="Proteomes" id="UP000593567"/>
    </source>
</evidence>
<dbReference type="GO" id="GO:0000122">
    <property type="term" value="P:negative regulation of transcription by RNA polymerase II"/>
    <property type="evidence" value="ECO:0007669"/>
    <property type="project" value="TreeGrafter"/>
</dbReference>
<dbReference type="PANTHER" id="PTHR10071:SF337">
    <property type="entry name" value="GATA-BINDING FACTOR A"/>
    <property type="match status" value="1"/>
</dbReference>
<dbReference type="GO" id="GO:0005634">
    <property type="term" value="C:nucleus"/>
    <property type="evidence" value="ECO:0007669"/>
    <property type="project" value="UniProtKB-SubCell"/>
</dbReference>
<dbReference type="AlphaFoldDB" id="A0A7J7J0N0"/>
<comment type="caution">
    <text evidence="12">The sequence shown here is derived from an EMBL/GenBank/DDBJ whole genome shotgun (WGS) entry which is preliminary data.</text>
</comment>
<keyword evidence="7" id="KW-0804">Transcription</keyword>
<dbReference type="GO" id="GO:0045944">
    <property type="term" value="P:positive regulation of transcription by RNA polymerase II"/>
    <property type="evidence" value="ECO:0007669"/>
    <property type="project" value="TreeGrafter"/>
</dbReference>
<dbReference type="PROSITE" id="PS00344">
    <property type="entry name" value="GATA_ZN_FINGER_1"/>
    <property type="match status" value="2"/>
</dbReference>
<organism evidence="12 13">
    <name type="scientific">Bugula neritina</name>
    <name type="common">Brown bryozoan</name>
    <name type="synonym">Sertularia neritina</name>
    <dbReference type="NCBI Taxonomy" id="10212"/>
    <lineage>
        <taxon>Eukaryota</taxon>
        <taxon>Metazoa</taxon>
        <taxon>Spiralia</taxon>
        <taxon>Lophotrochozoa</taxon>
        <taxon>Bryozoa</taxon>
        <taxon>Gymnolaemata</taxon>
        <taxon>Cheilostomatida</taxon>
        <taxon>Flustrina</taxon>
        <taxon>Buguloidea</taxon>
        <taxon>Bugulidae</taxon>
        <taxon>Bugula</taxon>
    </lineage>
</organism>
<feature type="region of interest" description="Disordered" evidence="10">
    <location>
        <begin position="375"/>
        <end position="455"/>
    </location>
</feature>
<keyword evidence="2" id="KW-0479">Metal-binding</keyword>
<dbReference type="GO" id="GO:0000981">
    <property type="term" value="F:DNA-binding transcription factor activity, RNA polymerase II-specific"/>
    <property type="evidence" value="ECO:0007669"/>
    <property type="project" value="TreeGrafter"/>
</dbReference>
<dbReference type="GO" id="GO:0008270">
    <property type="term" value="F:zinc ion binding"/>
    <property type="evidence" value="ECO:0007669"/>
    <property type="project" value="UniProtKB-KW"/>
</dbReference>
<evidence type="ECO:0000259" key="11">
    <source>
        <dbReference type="PROSITE" id="PS50114"/>
    </source>
</evidence>
<dbReference type="GO" id="GO:0000978">
    <property type="term" value="F:RNA polymerase II cis-regulatory region sequence-specific DNA binding"/>
    <property type="evidence" value="ECO:0007669"/>
    <property type="project" value="TreeGrafter"/>
</dbReference>
<dbReference type="GO" id="GO:0045165">
    <property type="term" value="P:cell fate commitment"/>
    <property type="evidence" value="ECO:0007669"/>
    <property type="project" value="TreeGrafter"/>
</dbReference>
<evidence type="ECO:0000256" key="2">
    <source>
        <dbReference type="ARBA" id="ARBA00022723"/>
    </source>
</evidence>
<gene>
    <name evidence="12" type="ORF">EB796_021970</name>
</gene>
<comment type="subcellular location">
    <subcellularLocation>
        <location evidence="1">Nucleus</location>
    </subcellularLocation>
</comment>
<proteinExistence type="predicted"/>